<organism evidence="3 4">
    <name type="scientific">Capsicum annuum</name>
    <name type="common">Capsicum pepper</name>
    <dbReference type="NCBI Taxonomy" id="4072"/>
    <lineage>
        <taxon>Eukaryota</taxon>
        <taxon>Viridiplantae</taxon>
        <taxon>Streptophyta</taxon>
        <taxon>Embryophyta</taxon>
        <taxon>Tracheophyta</taxon>
        <taxon>Spermatophyta</taxon>
        <taxon>Magnoliopsida</taxon>
        <taxon>eudicotyledons</taxon>
        <taxon>Gunneridae</taxon>
        <taxon>Pentapetalae</taxon>
        <taxon>asterids</taxon>
        <taxon>lamiids</taxon>
        <taxon>Solanales</taxon>
        <taxon>Solanaceae</taxon>
        <taxon>Solanoideae</taxon>
        <taxon>Capsiceae</taxon>
        <taxon>Capsicum</taxon>
    </lineage>
</organism>
<keyword evidence="4" id="KW-1185">Reference proteome</keyword>
<dbReference type="GO" id="GO:0051087">
    <property type="term" value="F:protein-folding chaperone binding"/>
    <property type="evidence" value="ECO:0000318"/>
    <property type="project" value="GO_Central"/>
</dbReference>
<dbReference type="STRING" id="4072.A0A2G2ZWM1"/>
<accession>A0A2G2ZWM1</accession>
<dbReference type="AlphaFoldDB" id="A0A2G2ZWM1"/>
<dbReference type="GO" id="GO:0051082">
    <property type="term" value="F:unfolded protein binding"/>
    <property type="evidence" value="ECO:0000318"/>
    <property type="project" value="GO_Central"/>
</dbReference>
<dbReference type="Gene3D" id="2.30.33.40">
    <property type="entry name" value="GroES chaperonin"/>
    <property type="match status" value="1"/>
</dbReference>
<dbReference type="GO" id="GO:0005524">
    <property type="term" value="F:ATP binding"/>
    <property type="evidence" value="ECO:0007669"/>
    <property type="project" value="InterPro"/>
</dbReference>
<dbReference type="GO" id="GO:0046872">
    <property type="term" value="F:metal ion binding"/>
    <property type="evidence" value="ECO:0000318"/>
    <property type="project" value="GO_Central"/>
</dbReference>
<reference evidence="3 4" key="1">
    <citation type="journal article" date="2014" name="Nat. Genet.">
        <title>Genome sequence of the hot pepper provides insights into the evolution of pungency in Capsicum species.</title>
        <authorList>
            <person name="Kim S."/>
            <person name="Park M."/>
            <person name="Yeom S.I."/>
            <person name="Kim Y.M."/>
            <person name="Lee J.M."/>
            <person name="Lee H.A."/>
            <person name="Seo E."/>
            <person name="Choi J."/>
            <person name="Cheong K."/>
            <person name="Kim K.T."/>
            <person name="Jung K."/>
            <person name="Lee G.W."/>
            <person name="Oh S.K."/>
            <person name="Bae C."/>
            <person name="Kim S.B."/>
            <person name="Lee H.Y."/>
            <person name="Kim S.Y."/>
            <person name="Kim M.S."/>
            <person name="Kang B.C."/>
            <person name="Jo Y.D."/>
            <person name="Yang H.B."/>
            <person name="Jeong H.J."/>
            <person name="Kang W.H."/>
            <person name="Kwon J.K."/>
            <person name="Shin C."/>
            <person name="Lim J.Y."/>
            <person name="Park J.H."/>
            <person name="Huh J.H."/>
            <person name="Kim J.S."/>
            <person name="Kim B.D."/>
            <person name="Cohen O."/>
            <person name="Paran I."/>
            <person name="Suh M.C."/>
            <person name="Lee S.B."/>
            <person name="Kim Y.K."/>
            <person name="Shin Y."/>
            <person name="Noh S.J."/>
            <person name="Park J."/>
            <person name="Seo Y.S."/>
            <person name="Kwon S.Y."/>
            <person name="Kim H.A."/>
            <person name="Park J.M."/>
            <person name="Kim H.J."/>
            <person name="Choi S.B."/>
            <person name="Bosland P.W."/>
            <person name="Reeves G."/>
            <person name="Jo S.H."/>
            <person name="Lee B.W."/>
            <person name="Cho H.T."/>
            <person name="Choi H.S."/>
            <person name="Lee M.S."/>
            <person name="Yu Y."/>
            <person name="Do Choi Y."/>
            <person name="Park B.S."/>
            <person name="van Deynze A."/>
            <person name="Ashrafi H."/>
            <person name="Hill T."/>
            <person name="Kim W.T."/>
            <person name="Pai H.S."/>
            <person name="Ahn H.K."/>
            <person name="Yeam I."/>
            <person name="Giovannoni J.J."/>
            <person name="Rose J.K."/>
            <person name="Sorensen I."/>
            <person name="Lee S.J."/>
            <person name="Kim R.W."/>
            <person name="Choi I.Y."/>
            <person name="Choi B.S."/>
            <person name="Lim J.S."/>
            <person name="Lee Y.H."/>
            <person name="Choi D."/>
        </authorList>
    </citation>
    <scope>NUCLEOTIDE SEQUENCE [LARGE SCALE GENOMIC DNA]</scope>
    <source>
        <strain evidence="4">cv. CM334</strain>
    </source>
</reference>
<dbReference type="GO" id="GO:0044183">
    <property type="term" value="F:protein folding chaperone"/>
    <property type="evidence" value="ECO:0007669"/>
    <property type="project" value="InterPro"/>
</dbReference>
<dbReference type="CDD" id="cd00320">
    <property type="entry name" value="cpn10"/>
    <property type="match status" value="1"/>
</dbReference>
<dbReference type="InterPro" id="IPR011032">
    <property type="entry name" value="GroES-like_sf"/>
</dbReference>
<dbReference type="PRINTS" id="PR00297">
    <property type="entry name" value="CHAPERONIN10"/>
</dbReference>
<proteinExistence type="inferred from homology"/>
<reference evidence="3 4" key="2">
    <citation type="journal article" date="2017" name="Genome Biol.">
        <title>New reference genome sequences of hot pepper reveal the massive evolution of plant disease-resistance genes by retroduplication.</title>
        <authorList>
            <person name="Kim S."/>
            <person name="Park J."/>
            <person name="Yeom S.I."/>
            <person name="Kim Y.M."/>
            <person name="Seo E."/>
            <person name="Kim K.T."/>
            <person name="Kim M.S."/>
            <person name="Lee J.M."/>
            <person name="Cheong K."/>
            <person name="Shin H.S."/>
            <person name="Kim S.B."/>
            <person name="Han K."/>
            <person name="Lee J."/>
            <person name="Park M."/>
            <person name="Lee H.A."/>
            <person name="Lee H.Y."/>
            <person name="Lee Y."/>
            <person name="Oh S."/>
            <person name="Lee J.H."/>
            <person name="Choi E."/>
            <person name="Choi E."/>
            <person name="Lee S.E."/>
            <person name="Jeon J."/>
            <person name="Kim H."/>
            <person name="Choi G."/>
            <person name="Song H."/>
            <person name="Lee J."/>
            <person name="Lee S.C."/>
            <person name="Kwon J.K."/>
            <person name="Lee H.Y."/>
            <person name="Koo N."/>
            <person name="Hong Y."/>
            <person name="Kim R.W."/>
            <person name="Kang W.H."/>
            <person name="Huh J.H."/>
            <person name="Kang B.C."/>
            <person name="Yang T.J."/>
            <person name="Lee Y.H."/>
            <person name="Bennetzen J.L."/>
            <person name="Choi D."/>
        </authorList>
    </citation>
    <scope>NUCLEOTIDE SEQUENCE [LARGE SCALE GENOMIC DNA]</scope>
    <source>
        <strain evidence="4">cv. CM334</strain>
    </source>
</reference>
<keyword evidence="1 2" id="KW-0143">Chaperone</keyword>
<dbReference type="InterPro" id="IPR037124">
    <property type="entry name" value="Chaperonin_GroES_sf"/>
</dbReference>
<evidence type="ECO:0000313" key="3">
    <source>
        <dbReference type="EMBL" id="PHT86383.1"/>
    </source>
</evidence>
<dbReference type="InterPro" id="IPR020818">
    <property type="entry name" value="Chaperonin_GroES"/>
</dbReference>
<protein>
    <submittedName>
        <fullName evidence="3">Uncharacterized protein</fullName>
    </submittedName>
</protein>
<dbReference type="SUPFAM" id="SSF50129">
    <property type="entry name" value="GroES-like"/>
    <property type="match status" value="1"/>
</dbReference>
<dbReference type="Gramene" id="PHT86383">
    <property type="protein sequence ID" value="PHT86383"/>
    <property type="gene ID" value="T459_08489"/>
</dbReference>
<sequence length="81" mass="8896">MPLCTLSNTSSKPIGDRVLVKIEDVEEKSVDDILFPTSAQLKTQGDEVVAVRKGRSIGKTTVEISMNYHSVIIDIHNLVSK</sequence>
<gene>
    <name evidence="3" type="ORF">T459_08489</name>
</gene>
<dbReference type="EMBL" id="AYRZ02000003">
    <property type="protein sequence ID" value="PHT86383.1"/>
    <property type="molecule type" value="Genomic_DNA"/>
</dbReference>
<comment type="similarity">
    <text evidence="2">Belongs to the GroES chaperonin family.</text>
</comment>
<dbReference type="GO" id="GO:0009507">
    <property type="term" value="C:chloroplast"/>
    <property type="evidence" value="ECO:0000318"/>
    <property type="project" value="GO_Central"/>
</dbReference>
<dbReference type="Proteomes" id="UP000222542">
    <property type="component" value="Unassembled WGS sequence"/>
</dbReference>
<dbReference type="GO" id="GO:0005739">
    <property type="term" value="C:mitochondrion"/>
    <property type="evidence" value="ECO:0000318"/>
    <property type="project" value="GO_Central"/>
</dbReference>
<dbReference type="Pfam" id="PF00166">
    <property type="entry name" value="Cpn10"/>
    <property type="match status" value="1"/>
</dbReference>
<name>A0A2G2ZWM1_CAPAN</name>
<comment type="caution">
    <text evidence="3">The sequence shown here is derived from an EMBL/GenBank/DDBJ whole genome shotgun (WGS) entry which is preliminary data.</text>
</comment>
<evidence type="ECO:0000256" key="2">
    <source>
        <dbReference type="RuleBase" id="RU003479"/>
    </source>
</evidence>
<evidence type="ECO:0000313" key="4">
    <source>
        <dbReference type="Proteomes" id="UP000222542"/>
    </source>
</evidence>
<evidence type="ECO:0000256" key="1">
    <source>
        <dbReference type="ARBA" id="ARBA00023186"/>
    </source>
</evidence>